<keyword evidence="3" id="KW-1185">Reference proteome</keyword>
<accession>A0A7G9B2Z1</accession>
<evidence type="ECO:0000256" key="1">
    <source>
        <dbReference type="SAM" id="Phobius"/>
    </source>
</evidence>
<dbReference type="EMBL" id="CP060490">
    <property type="protein sequence ID" value="QNL43922.1"/>
    <property type="molecule type" value="Genomic_DNA"/>
</dbReference>
<keyword evidence="1" id="KW-0472">Membrane</keyword>
<feature type="transmembrane region" description="Helical" evidence="1">
    <location>
        <begin position="203"/>
        <end position="220"/>
    </location>
</feature>
<dbReference type="AlphaFoldDB" id="A0A7G9B2Z1"/>
<keyword evidence="1" id="KW-0812">Transmembrane</keyword>
<evidence type="ECO:0000313" key="3">
    <source>
        <dbReference type="Proteomes" id="UP000515960"/>
    </source>
</evidence>
<feature type="transmembrane region" description="Helical" evidence="1">
    <location>
        <begin position="241"/>
        <end position="265"/>
    </location>
</feature>
<organism evidence="2 3">
    <name type="scientific">Oscillibacter hominis</name>
    <dbReference type="NCBI Taxonomy" id="2763056"/>
    <lineage>
        <taxon>Bacteria</taxon>
        <taxon>Bacillati</taxon>
        <taxon>Bacillota</taxon>
        <taxon>Clostridia</taxon>
        <taxon>Eubacteriales</taxon>
        <taxon>Oscillospiraceae</taxon>
        <taxon>Oscillibacter</taxon>
    </lineage>
</organism>
<feature type="transmembrane region" description="Helical" evidence="1">
    <location>
        <begin position="376"/>
        <end position="394"/>
    </location>
</feature>
<sequence>MELLKWELQKIWQGGIVAAIALLGVLYYFLFPVFYIDYFCNGPSAQAQFDLSAAWVERFGTTIEPEELPQIKEQLTEEIALFETRAAAIPSAAEAGLTDYSAFLSFQSSYYDAVSEDGGQADMDTERLIHLVMNNTNYYTITSLEQFLQGYGDQTEPSRQDLLDIGYTDSMIRRLGALAQPDLRSGYLPIGVMSSTNEYARDLAVWAVLSTVLLLSPTLVRDRLRRTRALQWTSRRGRRVLTAQMGAAALSALMLLVINAALYALPFLSKGPLAFRDCRLYSLWGGSVPWFNWTYGTYLLVLMGLILALSMTAAALTVFLSQYSANYVAMLLKSLPLFVILGPLAGAWILDAPFFFRPLRREIGGGVWVCAGGEAVLMAALLSLGLGLCILSCARQRRRTL</sequence>
<keyword evidence="1" id="KW-1133">Transmembrane helix</keyword>
<reference evidence="2 3" key="1">
    <citation type="submission" date="2020-08" db="EMBL/GenBank/DDBJ databases">
        <authorList>
            <person name="Liu C."/>
            <person name="Sun Q."/>
        </authorList>
    </citation>
    <scope>NUCLEOTIDE SEQUENCE [LARGE SCALE GENOMIC DNA]</scope>
    <source>
        <strain evidence="2 3">NSJ-62</strain>
    </source>
</reference>
<name>A0A7G9B2Z1_9FIRM</name>
<dbReference type="RefSeq" id="WP_187332502.1">
    <property type="nucleotide sequence ID" value="NZ_CP060490.1"/>
</dbReference>
<feature type="transmembrane region" description="Helical" evidence="1">
    <location>
        <begin position="298"/>
        <end position="323"/>
    </location>
</feature>
<evidence type="ECO:0000313" key="2">
    <source>
        <dbReference type="EMBL" id="QNL43922.1"/>
    </source>
</evidence>
<dbReference type="KEGG" id="ohi:H8790_10765"/>
<feature type="transmembrane region" description="Helical" evidence="1">
    <location>
        <begin position="335"/>
        <end position="356"/>
    </location>
</feature>
<proteinExistence type="predicted"/>
<evidence type="ECO:0008006" key="4">
    <source>
        <dbReference type="Google" id="ProtNLM"/>
    </source>
</evidence>
<dbReference type="Proteomes" id="UP000515960">
    <property type="component" value="Chromosome"/>
</dbReference>
<feature type="transmembrane region" description="Helical" evidence="1">
    <location>
        <begin position="12"/>
        <end position="36"/>
    </location>
</feature>
<gene>
    <name evidence="2" type="ORF">H8790_10765</name>
</gene>
<protein>
    <recommendedName>
        <fullName evidence="4">ABC transporter permease</fullName>
    </recommendedName>
</protein>